<organism evidence="6 7">
    <name type="scientific">Salipiger aestuarii</name>
    <dbReference type="NCBI Taxonomy" id="568098"/>
    <lineage>
        <taxon>Bacteria</taxon>
        <taxon>Pseudomonadati</taxon>
        <taxon>Pseudomonadota</taxon>
        <taxon>Alphaproteobacteria</taxon>
        <taxon>Rhodobacterales</taxon>
        <taxon>Roseobacteraceae</taxon>
        <taxon>Salipiger</taxon>
    </lineage>
</organism>
<dbReference type="GO" id="GO:0006355">
    <property type="term" value="P:regulation of DNA-templated transcription"/>
    <property type="evidence" value="ECO:0007669"/>
    <property type="project" value="InterPro"/>
</dbReference>
<dbReference type="CDD" id="cd06170">
    <property type="entry name" value="LuxR_C_like"/>
    <property type="match status" value="1"/>
</dbReference>
<dbReference type="PANTHER" id="PTHR45566">
    <property type="entry name" value="HTH-TYPE TRANSCRIPTIONAL REGULATOR YHJB-RELATED"/>
    <property type="match status" value="1"/>
</dbReference>
<protein>
    <submittedName>
        <fullName evidence="6">LuxR family two component transcriptional regulator</fullName>
    </submittedName>
</protein>
<dbReference type="CDD" id="cd17535">
    <property type="entry name" value="REC_NarL-like"/>
    <property type="match status" value="1"/>
</dbReference>
<reference evidence="6 7" key="1">
    <citation type="submission" date="2018-06" db="EMBL/GenBank/DDBJ databases">
        <title>Genomic Encyclopedia of Archaeal and Bacterial Type Strains, Phase II (KMG-II): from individual species to whole genera.</title>
        <authorList>
            <person name="Goeker M."/>
        </authorList>
    </citation>
    <scope>NUCLEOTIDE SEQUENCE [LARGE SCALE GENOMIC DNA]</scope>
    <source>
        <strain evidence="6 7">DSM 22011</strain>
    </source>
</reference>
<dbReference type="InterPro" id="IPR001789">
    <property type="entry name" value="Sig_transdc_resp-reg_receiver"/>
</dbReference>
<dbReference type="InterPro" id="IPR011006">
    <property type="entry name" value="CheY-like_superfamily"/>
</dbReference>
<keyword evidence="1" id="KW-0597">Phosphoprotein</keyword>
<feature type="domain" description="Response regulatory" evidence="5">
    <location>
        <begin position="15"/>
        <end position="132"/>
    </location>
</feature>
<evidence type="ECO:0000313" key="7">
    <source>
        <dbReference type="Proteomes" id="UP000249165"/>
    </source>
</evidence>
<dbReference type="PRINTS" id="PR00038">
    <property type="entry name" value="HTHLUXR"/>
</dbReference>
<evidence type="ECO:0000256" key="3">
    <source>
        <dbReference type="PROSITE-ProRule" id="PRU00169"/>
    </source>
</evidence>
<dbReference type="Proteomes" id="UP000249165">
    <property type="component" value="Unassembled WGS sequence"/>
</dbReference>
<feature type="domain" description="HTH luxR-type" evidence="4">
    <location>
        <begin position="152"/>
        <end position="217"/>
    </location>
</feature>
<dbReference type="RefSeq" id="WP_111550739.1">
    <property type="nucleotide sequence ID" value="NZ_LIQE01000062.1"/>
</dbReference>
<evidence type="ECO:0000256" key="2">
    <source>
        <dbReference type="ARBA" id="ARBA00023125"/>
    </source>
</evidence>
<dbReference type="PROSITE" id="PS50110">
    <property type="entry name" value="RESPONSE_REGULATORY"/>
    <property type="match status" value="1"/>
</dbReference>
<accession>A0A327Y2R2</accession>
<dbReference type="PANTHER" id="PTHR45566:SF1">
    <property type="entry name" value="HTH-TYPE TRANSCRIPTIONAL REGULATOR YHJB-RELATED"/>
    <property type="match status" value="1"/>
</dbReference>
<gene>
    <name evidence="6" type="ORF">ATI53_103010</name>
</gene>
<dbReference type="SMART" id="SM00421">
    <property type="entry name" value="HTH_LUXR"/>
    <property type="match status" value="1"/>
</dbReference>
<dbReference type="InterPro" id="IPR058245">
    <property type="entry name" value="NreC/VraR/RcsB-like_REC"/>
</dbReference>
<dbReference type="SUPFAM" id="SSF52172">
    <property type="entry name" value="CheY-like"/>
    <property type="match status" value="1"/>
</dbReference>
<keyword evidence="7" id="KW-1185">Reference proteome</keyword>
<comment type="caution">
    <text evidence="3">Lacks conserved residue(s) required for the propagation of feature annotation.</text>
</comment>
<dbReference type="PROSITE" id="PS50043">
    <property type="entry name" value="HTH_LUXR_2"/>
    <property type="match status" value="1"/>
</dbReference>
<dbReference type="EMBL" id="QLMG01000030">
    <property type="protein sequence ID" value="RAK14045.1"/>
    <property type="molecule type" value="Genomic_DNA"/>
</dbReference>
<evidence type="ECO:0000259" key="5">
    <source>
        <dbReference type="PROSITE" id="PS50110"/>
    </source>
</evidence>
<dbReference type="GO" id="GO:0003677">
    <property type="term" value="F:DNA binding"/>
    <property type="evidence" value="ECO:0007669"/>
    <property type="project" value="UniProtKB-KW"/>
</dbReference>
<dbReference type="AlphaFoldDB" id="A0A327Y2R2"/>
<evidence type="ECO:0000313" key="6">
    <source>
        <dbReference type="EMBL" id="RAK14045.1"/>
    </source>
</evidence>
<dbReference type="InterPro" id="IPR000792">
    <property type="entry name" value="Tscrpt_reg_LuxR_C"/>
</dbReference>
<dbReference type="GO" id="GO:0000160">
    <property type="term" value="P:phosphorelay signal transduction system"/>
    <property type="evidence" value="ECO:0007669"/>
    <property type="project" value="InterPro"/>
</dbReference>
<name>A0A327Y2R2_9RHOB</name>
<proteinExistence type="predicted"/>
<dbReference type="SMART" id="SM00448">
    <property type="entry name" value="REC"/>
    <property type="match status" value="1"/>
</dbReference>
<dbReference type="OrthoDB" id="9814495at2"/>
<dbReference type="SUPFAM" id="SSF46894">
    <property type="entry name" value="C-terminal effector domain of the bipartite response regulators"/>
    <property type="match status" value="1"/>
</dbReference>
<comment type="caution">
    <text evidence="6">The sequence shown here is derived from an EMBL/GenBank/DDBJ whole genome shotgun (WGS) entry which is preliminary data.</text>
</comment>
<dbReference type="InterPro" id="IPR016032">
    <property type="entry name" value="Sig_transdc_resp-reg_C-effctor"/>
</dbReference>
<evidence type="ECO:0000259" key="4">
    <source>
        <dbReference type="PROSITE" id="PS50043"/>
    </source>
</evidence>
<dbReference type="Gene3D" id="1.10.10.10">
    <property type="entry name" value="Winged helix-like DNA-binding domain superfamily/Winged helix DNA-binding domain"/>
    <property type="match status" value="1"/>
</dbReference>
<dbReference type="InterPro" id="IPR036388">
    <property type="entry name" value="WH-like_DNA-bd_sf"/>
</dbReference>
<evidence type="ECO:0000256" key="1">
    <source>
        <dbReference type="ARBA" id="ARBA00022553"/>
    </source>
</evidence>
<dbReference type="Gene3D" id="3.40.50.2300">
    <property type="match status" value="1"/>
</dbReference>
<keyword evidence="2" id="KW-0238">DNA-binding</keyword>
<sequence length="229" mass="24246">MKDLVDAPHPGAIRSVVIVDDHPLYSDGLAATLGLALPEARMDKARNLRAMLDLVDAAGAPDLVMFGLNLPDVTGILRFRAVRLALPDAPVLVISSLTSVGVVQALMEEGAAGVLPRHGSAPVLRHALAEIAAGRKYLCTPYDGAALAEIATHPALAELTPQQKKILKLICAGMPHKQIAYELSLAEAMVTTHITALMRRLGVRTRAAALNENARPATIETPAQTCLCH</sequence>
<dbReference type="Pfam" id="PF00196">
    <property type="entry name" value="GerE"/>
    <property type="match status" value="1"/>
</dbReference>
<dbReference type="InterPro" id="IPR051015">
    <property type="entry name" value="EvgA-like"/>
</dbReference>
<dbReference type="Pfam" id="PF00072">
    <property type="entry name" value="Response_reg"/>
    <property type="match status" value="1"/>
</dbReference>